<name>A0A418YMV0_9SPHN</name>
<evidence type="ECO:0000313" key="2">
    <source>
        <dbReference type="Proteomes" id="UP000283469"/>
    </source>
</evidence>
<organism evidence="1 2">
    <name type="scientific">Sphingobium terrigena</name>
    <dbReference type="NCBI Taxonomy" id="2304063"/>
    <lineage>
        <taxon>Bacteria</taxon>
        <taxon>Pseudomonadati</taxon>
        <taxon>Pseudomonadota</taxon>
        <taxon>Alphaproteobacteria</taxon>
        <taxon>Sphingomonadales</taxon>
        <taxon>Sphingomonadaceae</taxon>
        <taxon>Sphingobium</taxon>
    </lineage>
</organism>
<dbReference type="Proteomes" id="UP000283469">
    <property type="component" value="Unassembled WGS sequence"/>
</dbReference>
<keyword evidence="2" id="KW-1185">Reference proteome</keyword>
<evidence type="ECO:0000313" key="1">
    <source>
        <dbReference type="EMBL" id="RJG52526.1"/>
    </source>
</evidence>
<reference evidence="1 2" key="1">
    <citation type="submission" date="2018-08" db="EMBL/GenBank/DDBJ databases">
        <title>Sphingobium sp. EO9.</title>
        <authorList>
            <person name="Park Y."/>
            <person name="Kim K.H."/>
            <person name="Jeon C.O."/>
        </authorList>
    </citation>
    <scope>NUCLEOTIDE SEQUENCE [LARGE SCALE GENOMIC DNA]</scope>
    <source>
        <strain evidence="1 2">EO9</strain>
    </source>
</reference>
<dbReference type="AlphaFoldDB" id="A0A418YMV0"/>
<proteinExistence type="predicted"/>
<sequence length="65" mass="7839">MSVWITRSAPDNLRTARELRALGQIIDRLPRRFDIKEVYRDVRWMPLLETYKRFIDHAGQLAARR</sequence>
<dbReference type="EMBL" id="QVRA01000025">
    <property type="protein sequence ID" value="RJG52526.1"/>
    <property type="molecule type" value="Genomic_DNA"/>
</dbReference>
<comment type="caution">
    <text evidence="1">The sequence shown here is derived from an EMBL/GenBank/DDBJ whole genome shotgun (WGS) entry which is preliminary data.</text>
</comment>
<gene>
    <name evidence="1" type="ORF">D0Z70_19550</name>
</gene>
<accession>A0A418YMV0</accession>
<protein>
    <submittedName>
        <fullName evidence="1">Uncharacterized protein</fullName>
    </submittedName>
</protein>